<dbReference type="Pfam" id="PF26233">
    <property type="entry name" value="NicX"/>
    <property type="match status" value="1"/>
</dbReference>
<dbReference type="PANTHER" id="PTHR34448:SF1">
    <property type="entry name" value="BLL6088 PROTEIN"/>
    <property type="match status" value="1"/>
</dbReference>
<dbReference type="SUPFAM" id="SSF144052">
    <property type="entry name" value="Thermophilic metalloprotease-like"/>
    <property type="match status" value="1"/>
</dbReference>
<evidence type="ECO:0000313" key="2">
    <source>
        <dbReference type="EMBL" id="WOV88118.1"/>
    </source>
</evidence>
<keyword evidence="2" id="KW-0031">Aminopeptidase</keyword>
<gene>
    <name evidence="2" type="ORF">QWT69_03055</name>
</gene>
<name>A0ABZ0L6J2_9BACL</name>
<keyword evidence="2" id="KW-0645">Protease</keyword>
<dbReference type="Proteomes" id="UP001303902">
    <property type="component" value="Chromosome"/>
</dbReference>
<reference evidence="2 3" key="1">
    <citation type="submission" date="2023-06" db="EMBL/GenBank/DDBJ databases">
        <title>Sporosarcina sp. nov., isolated from Korean tranditional fermented seafood 'Jeotgal'.</title>
        <authorList>
            <person name="Yang A.I."/>
            <person name="Shin N.-R."/>
        </authorList>
    </citation>
    <scope>NUCLEOTIDE SEQUENCE [LARGE SCALE GENOMIC DNA]</scope>
    <source>
        <strain evidence="2 3">T2O-4</strain>
    </source>
</reference>
<dbReference type="InterPro" id="IPR052170">
    <property type="entry name" value="M29_Exopeptidase"/>
</dbReference>
<dbReference type="GO" id="GO:0004177">
    <property type="term" value="F:aminopeptidase activity"/>
    <property type="evidence" value="ECO:0007669"/>
    <property type="project" value="UniProtKB-KW"/>
</dbReference>
<proteinExistence type="predicted"/>
<accession>A0ABZ0L6J2</accession>
<keyword evidence="2" id="KW-0378">Hydrolase</keyword>
<dbReference type="RefSeq" id="WP_317968849.1">
    <property type="nucleotide sequence ID" value="NZ_CP129118.1"/>
</dbReference>
<dbReference type="EC" id="3.4.11.-" evidence="2"/>
<protein>
    <submittedName>
        <fullName evidence="2">Aminopeptidase</fullName>
        <ecNumber evidence="2">3.4.11.-</ecNumber>
    </submittedName>
</protein>
<sequence>MNPIHTVKRMLQVNLNVLPGEDLLIVIDSTKKDLGNVFVQAGKAVGAVTELLAFEPSGKSGTEPPLSIAKAMKEADVAICITAHSLSHTNSRKHAAAAGTRVATMPGLTADMLETGALLADYEEVQKTGELIAEQLKNSREVTIHTENKVLTFRIDGRSPKVSSGLLRGCGQSGNLPSGETYIAPLEGTANGEIVIDGSIADIGRLTKAVTIRVENGKLVAASGSQGEALLALLGDGDGRMLAELGIGTNPMARMTGNVLEDEKKAGTCHIAFGSNHTFGGTIHADVHIDCVITRPQLFIDGKLILAHGKIVG</sequence>
<evidence type="ECO:0000313" key="3">
    <source>
        <dbReference type="Proteomes" id="UP001303902"/>
    </source>
</evidence>
<keyword evidence="1" id="KW-0479">Metal-binding</keyword>
<organism evidence="2 3">
    <name type="scientific">Sporosarcina oncorhynchi</name>
    <dbReference type="NCBI Taxonomy" id="3056444"/>
    <lineage>
        <taxon>Bacteria</taxon>
        <taxon>Bacillati</taxon>
        <taxon>Bacillota</taxon>
        <taxon>Bacilli</taxon>
        <taxon>Bacillales</taxon>
        <taxon>Caryophanaceae</taxon>
        <taxon>Sporosarcina</taxon>
    </lineage>
</organism>
<dbReference type="PANTHER" id="PTHR34448">
    <property type="entry name" value="AMINOPEPTIDASE"/>
    <property type="match status" value="1"/>
</dbReference>
<dbReference type="EMBL" id="CP129118">
    <property type="protein sequence ID" value="WOV88118.1"/>
    <property type="molecule type" value="Genomic_DNA"/>
</dbReference>
<evidence type="ECO:0000256" key="1">
    <source>
        <dbReference type="ARBA" id="ARBA00022723"/>
    </source>
</evidence>
<keyword evidence="3" id="KW-1185">Reference proteome</keyword>
<dbReference type="InterPro" id="IPR058739">
    <property type="entry name" value="NicX"/>
</dbReference>